<gene>
    <name evidence="2" type="ORF">LODBEIA_P18980</name>
</gene>
<evidence type="ECO:0000313" key="3">
    <source>
        <dbReference type="Proteomes" id="UP001497383"/>
    </source>
</evidence>
<dbReference type="PANTHER" id="PTHR43198:SF2">
    <property type="entry name" value="SI:CH1073-67J19.1-RELATED"/>
    <property type="match status" value="1"/>
</dbReference>
<name>A0ABP0ZHN3_9ASCO</name>
<dbReference type="RefSeq" id="XP_066828836.1">
    <property type="nucleotide sequence ID" value="XM_066971836.1"/>
</dbReference>
<protein>
    <recommendedName>
        <fullName evidence="1">Thiaminase-2/PQQC domain-containing protein</fullName>
    </recommendedName>
</protein>
<dbReference type="CDD" id="cd19358">
    <property type="entry name" value="TenA_E_Spr0628-like"/>
    <property type="match status" value="1"/>
</dbReference>
<dbReference type="InterPro" id="IPR026285">
    <property type="entry name" value="TenA_E"/>
</dbReference>
<keyword evidence="3" id="KW-1185">Reference proteome</keyword>
<dbReference type="EMBL" id="OZ022406">
    <property type="protein sequence ID" value="CAK9437520.1"/>
    <property type="molecule type" value="Genomic_DNA"/>
</dbReference>
<dbReference type="PIRSF" id="PIRSF003170">
    <property type="entry name" value="Pet18p"/>
    <property type="match status" value="1"/>
</dbReference>
<dbReference type="GeneID" id="92207094"/>
<proteinExistence type="predicted"/>
<organism evidence="2 3">
    <name type="scientific">Lodderomyces beijingensis</name>
    <dbReference type="NCBI Taxonomy" id="1775926"/>
    <lineage>
        <taxon>Eukaryota</taxon>
        <taxon>Fungi</taxon>
        <taxon>Dikarya</taxon>
        <taxon>Ascomycota</taxon>
        <taxon>Saccharomycotina</taxon>
        <taxon>Pichiomycetes</taxon>
        <taxon>Debaryomycetaceae</taxon>
        <taxon>Candida/Lodderomyces clade</taxon>
        <taxon>Lodderomyces</taxon>
    </lineage>
</organism>
<dbReference type="InterPro" id="IPR016084">
    <property type="entry name" value="Haem_Oase-like_multi-hlx"/>
</dbReference>
<evidence type="ECO:0000313" key="2">
    <source>
        <dbReference type="EMBL" id="CAK9437520.1"/>
    </source>
</evidence>
<sequence length="224" mass="25682">MSWLVKDSETGFAKSISHPLTTELCQGDLADYVLYTYLVQDLKFFEFGLNVLGKTLALCDDSTASIRLAKQIGFLAHDENTYFRDTLAELETAADLAQVAKLKQDNSITLAEVQGYIDYLKYMTFECDSYVELITFCYAMEKVYLGWVEYNRDKGQIATGLAAKFQNWIDLHSGDHFVEWVDFLCKEVERTTTTPEAREVSKRVFDKAVALEIDFFESCYNYRG</sequence>
<dbReference type="SUPFAM" id="SSF48613">
    <property type="entry name" value="Heme oxygenase-like"/>
    <property type="match status" value="1"/>
</dbReference>
<feature type="domain" description="Thiaminase-2/PQQC" evidence="1">
    <location>
        <begin position="14"/>
        <end position="221"/>
    </location>
</feature>
<reference evidence="2 3" key="1">
    <citation type="submission" date="2024-03" db="EMBL/GenBank/DDBJ databases">
        <authorList>
            <person name="Brejova B."/>
        </authorList>
    </citation>
    <scope>NUCLEOTIDE SEQUENCE [LARGE SCALE GENOMIC DNA]</scope>
    <source>
        <strain evidence="2 3">CBS 14171</strain>
    </source>
</reference>
<evidence type="ECO:0000259" key="1">
    <source>
        <dbReference type="Pfam" id="PF03070"/>
    </source>
</evidence>
<dbReference type="Proteomes" id="UP001497383">
    <property type="component" value="Chromosome 2"/>
</dbReference>
<dbReference type="InterPro" id="IPR050967">
    <property type="entry name" value="Thiamine_Salvage_TenA"/>
</dbReference>
<accession>A0ABP0ZHN3</accession>
<dbReference type="PANTHER" id="PTHR43198">
    <property type="entry name" value="BIFUNCTIONAL TH2 PROTEIN"/>
    <property type="match status" value="1"/>
</dbReference>
<dbReference type="Pfam" id="PF03070">
    <property type="entry name" value="TENA_THI-4"/>
    <property type="match status" value="1"/>
</dbReference>
<dbReference type="InterPro" id="IPR004305">
    <property type="entry name" value="Thiaminase-2/PQQC"/>
</dbReference>
<dbReference type="Gene3D" id="1.20.910.10">
    <property type="entry name" value="Heme oxygenase-like"/>
    <property type="match status" value="1"/>
</dbReference>